<accession>A0A0V1AQ47</accession>
<dbReference type="Proteomes" id="UP000054653">
    <property type="component" value="Unassembled WGS sequence"/>
</dbReference>
<dbReference type="EMBL" id="JYDI01001701">
    <property type="protein sequence ID" value="KRY26813.1"/>
    <property type="molecule type" value="Genomic_DNA"/>
</dbReference>
<comment type="caution">
    <text evidence="1">The sequence shown here is derived from an EMBL/GenBank/DDBJ whole genome shotgun (WGS) entry which is preliminary data.</text>
</comment>
<evidence type="ECO:0000313" key="1">
    <source>
        <dbReference type="EMBL" id="KRY26813.1"/>
    </source>
</evidence>
<gene>
    <name evidence="1" type="ORF">T03_10241</name>
</gene>
<name>A0A0V1AQ47_TRIBR</name>
<sequence length="61" mass="7172">MDRGKARSIKSGLRAIKILSEDELLPTTENRFQQLFSTMNSENVLQRDHLPRKSNERVRPY</sequence>
<reference evidence="1 2" key="1">
    <citation type="submission" date="2015-01" db="EMBL/GenBank/DDBJ databases">
        <title>Evolution of Trichinella species and genotypes.</title>
        <authorList>
            <person name="Korhonen P.K."/>
            <person name="Edoardo P."/>
            <person name="Giuseppe L.R."/>
            <person name="Gasser R.B."/>
        </authorList>
    </citation>
    <scope>NUCLEOTIDE SEQUENCE [LARGE SCALE GENOMIC DNA]</scope>
    <source>
        <strain evidence="1">ISS120</strain>
    </source>
</reference>
<dbReference type="AlphaFoldDB" id="A0A0V1AQ47"/>
<keyword evidence="2" id="KW-1185">Reference proteome</keyword>
<protein>
    <submittedName>
        <fullName evidence="1">Uncharacterized protein</fullName>
    </submittedName>
</protein>
<organism evidence="1 2">
    <name type="scientific">Trichinella britovi</name>
    <name type="common">Parasitic roundworm</name>
    <dbReference type="NCBI Taxonomy" id="45882"/>
    <lineage>
        <taxon>Eukaryota</taxon>
        <taxon>Metazoa</taxon>
        <taxon>Ecdysozoa</taxon>
        <taxon>Nematoda</taxon>
        <taxon>Enoplea</taxon>
        <taxon>Dorylaimia</taxon>
        <taxon>Trichinellida</taxon>
        <taxon>Trichinellidae</taxon>
        <taxon>Trichinella</taxon>
    </lineage>
</organism>
<proteinExistence type="predicted"/>
<evidence type="ECO:0000313" key="2">
    <source>
        <dbReference type="Proteomes" id="UP000054653"/>
    </source>
</evidence>